<reference evidence="1" key="1">
    <citation type="journal article" date="2022" name="Microorganisms">
        <title>Antibiotic Susceptibility, Resistance Gene Determinants and Corresponding Genomic Regions in Lactobacillus amylovorus Isolates Derived from Wild Boars and Domestic Pigs.</title>
        <authorList>
            <person name="Moravkova M."/>
            <person name="Kostovova I."/>
            <person name="Kavanova K."/>
            <person name="Pechar R."/>
            <person name="Stanek S."/>
            <person name="Brychta A."/>
            <person name="Zeman M."/>
            <person name="Kubasova T."/>
        </authorList>
    </citation>
    <scope>NUCLEOTIDE SEQUENCE</scope>
    <source>
        <strain evidence="1">M356A</strain>
    </source>
</reference>
<evidence type="ECO:0000313" key="2">
    <source>
        <dbReference type="Proteomes" id="UP001143700"/>
    </source>
</evidence>
<organism evidence="1 2">
    <name type="scientific">Lactobacillus amylovorus</name>
    <dbReference type="NCBI Taxonomy" id="1604"/>
    <lineage>
        <taxon>Bacteria</taxon>
        <taxon>Bacillati</taxon>
        <taxon>Bacillota</taxon>
        <taxon>Bacilli</taxon>
        <taxon>Lactobacillales</taxon>
        <taxon>Lactobacillaceae</taxon>
        <taxon>Lactobacillus</taxon>
    </lineage>
</organism>
<reference evidence="1" key="2">
    <citation type="submission" date="2022-10" db="EMBL/GenBank/DDBJ databases">
        <authorList>
            <person name="Kostovova I."/>
            <person name="Moravkova M."/>
            <person name="Pechar R."/>
        </authorList>
    </citation>
    <scope>NUCLEOTIDE SEQUENCE</scope>
    <source>
        <strain evidence="1">M356A</strain>
    </source>
</reference>
<gene>
    <name evidence="1" type="ORF">ODV15_01010</name>
</gene>
<evidence type="ECO:0000313" key="1">
    <source>
        <dbReference type="EMBL" id="MDB6261168.1"/>
    </source>
</evidence>
<comment type="caution">
    <text evidence="1">The sequence shown here is derived from an EMBL/GenBank/DDBJ whole genome shotgun (WGS) entry which is preliminary data.</text>
</comment>
<dbReference type="AlphaFoldDB" id="A0A9X4AC95"/>
<protein>
    <submittedName>
        <fullName evidence="1">Uncharacterized protein</fullName>
    </submittedName>
</protein>
<dbReference type="RefSeq" id="WP_271869467.1">
    <property type="nucleotide sequence ID" value="NZ_JAOTGU010000001.1"/>
</dbReference>
<accession>A0A9X4AC95</accession>
<sequence length="84" mass="9518">MQNKNIYQDECVFCHAGEDHVELLDADVYSDDDDYIEATVDIVNENVLHLYISEAIHDSTDNIKIAYCPVCGRKLTDEGDKDGH</sequence>
<dbReference type="Proteomes" id="UP001143700">
    <property type="component" value="Unassembled WGS sequence"/>
</dbReference>
<name>A0A9X4AC95_LACAM</name>
<proteinExistence type="predicted"/>
<dbReference type="EMBL" id="JAOTGU010000001">
    <property type="protein sequence ID" value="MDB6261168.1"/>
    <property type="molecule type" value="Genomic_DNA"/>
</dbReference>